<protein>
    <recommendedName>
        <fullName evidence="2">TFIIF beta subunit HTH domain-containing protein</fullName>
    </recommendedName>
</protein>
<feature type="region of interest" description="Disordered" evidence="1">
    <location>
        <begin position="1"/>
        <end position="25"/>
    </location>
</feature>
<name>A0A395J284_9HELO</name>
<dbReference type="Pfam" id="PF02270">
    <property type="entry name" value="TFIIF_beta"/>
    <property type="match status" value="1"/>
</dbReference>
<dbReference type="OrthoDB" id="26094at2759"/>
<accession>A0A395J284</accession>
<feature type="domain" description="TFIIF beta subunit HTH" evidence="2">
    <location>
        <begin position="98"/>
        <end position="124"/>
    </location>
</feature>
<dbReference type="Gene3D" id="1.10.10.10">
    <property type="entry name" value="Winged helix-like DNA-binding domain superfamily/Winged helix DNA-binding domain"/>
    <property type="match status" value="1"/>
</dbReference>
<comment type="caution">
    <text evidence="3">The sequence shown here is derived from an EMBL/GenBank/DDBJ whole genome shotgun (WGS) entry which is preliminary data.</text>
</comment>
<gene>
    <name evidence="3" type="ORF">DID88_005909</name>
</gene>
<dbReference type="Proteomes" id="UP000249056">
    <property type="component" value="Unassembled WGS sequence"/>
</dbReference>
<proteinExistence type="predicted"/>
<sequence length="208" mass="23586">MPARLTRGKIEKSANKQPWDPNKKFQPQFRKAIPKRTTSCRTLEAMKPKVGTKFLNEDIDMGHGFIQPGTIKASDAFNSFIKTKNKLLVVSHNFQGCSYNYWSMKALRAELQQPEAYLRETLENSFFGKDWSICNTMVTEAENKLNNYEGAGDAIAQAMTQTLAMMTKMTTKMSNLRTSDIVSNFMVDIWEAFGMALDSNMIVQKDIG</sequence>
<dbReference type="InterPro" id="IPR036388">
    <property type="entry name" value="WH-like_DNA-bd_sf"/>
</dbReference>
<dbReference type="InterPro" id="IPR040450">
    <property type="entry name" value="TFIIF_beta_HTH"/>
</dbReference>
<reference evidence="3 4" key="1">
    <citation type="submission" date="2018-06" db="EMBL/GenBank/DDBJ databases">
        <title>Genome Sequence of the Brown Rot Fungal Pathogen Monilinia fructigena.</title>
        <authorList>
            <person name="Landi L."/>
            <person name="De Miccolis Angelini R.M."/>
            <person name="Pollastro S."/>
            <person name="Abate D."/>
            <person name="Faretra F."/>
            <person name="Romanazzi G."/>
        </authorList>
    </citation>
    <scope>NUCLEOTIDE SEQUENCE [LARGE SCALE GENOMIC DNA]</scope>
    <source>
        <strain evidence="3 4">Mfrg269</strain>
    </source>
</reference>
<keyword evidence="4" id="KW-1185">Reference proteome</keyword>
<dbReference type="EMBL" id="QKRW01000007">
    <property type="protein sequence ID" value="RAL66238.1"/>
    <property type="molecule type" value="Genomic_DNA"/>
</dbReference>
<evidence type="ECO:0000256" key="1">
    <source>
        <dbReference type="SAM" id="MobiDB-lite"/>
    </source>
</evidence>
<evidence type="ECO:0000313" key="3">
    <source>
        <dbReference type="EMBL" id="RAL66238.1"/>
    </source>
</evidence>
<evidence type="ECO:0000313" key="4">
    <source>
        <dbReference type="Proteomes" id="UP000249056"/>
    </source>
</evidence>
<evidence type="ECO:0000259" key="2">
    <source>
        <dbReference type="Pfam" id="PF02270"/>
    </source>
</evidence>
<organism evidence="3 4">
    <name type="scientific">Monilinia fructigena</name>
    <dbReference type="NCBI Taxonomy" id="38457"/>
    <lineage>
        <taxon>Eukaryota</taxon>
        <taxon>Fungi</taxon>
        <taxon>Dikarya</taxon>
        <taxon>Ascomycota</taxon>
        <taxon>Pezizomycotina</taxon>
        <taxon>Leotiomycetes</taxon>
        <taxon>Helotiales</taxon>
        <taxon>Sclerotiniaceae</taxon>
        <taxon>Monilinia</taxon>
    </lineage>
</organism>
<dbReference type="AlphaFoldDB" id="A0A395J284"/>